<keyword evidence="1" id="KW-0472">Membrane</keyword>
<proteinExistence type="predicted"/>
<protein>
    <submittedName>
        <fullName evidence="2">Uncharacterized protein</fullName>
    </submittedName>
</protein>
<feature type="transmembrane region" description="Helical" evidence="1">
    <location>
        <begin position="129"/>
        <end position="146"/>
    </location>
</feature>
<dbReference type="InParanoid" id="A0A1Z5KHU3"/>
<evidence type="ECO:0000256" key="1">
    <source>
        <dbReference type="SAM" id="Phobius"/>
    </source>
</evidence>
<accession>A0A1Z5KHU3</accession>
<feature type="transmembrane region" description="Helical" evidence="1">
    <location>
        <begin position="190"/>
        <end position="208"/>
    </location>
</feature>
<reference evidence="2 3" key="1">
    <citation type="journal article" date="2015" name="Plant Cell">
        <title>Oil accumulation by the oleaginous diatom Fistulifera solaris as revealed by the genome and transcriptome.</title>
        <authorList>
            <person name="Tanaka T."/>
            <person name="Maeda Y."/>
            <person name="Veluchamy A."/>
            <person name="Tanaka M."/>
            <person name="Abida H."/>
            <person name="Marechal E."/>
            <person name="Bowler C."/>
            <person name="Muto M."/>
            <person name="Sunaga Y."/>
            <person name="Tanaka M."/>
            <person name="Yoshino T."/>
            <person name="Taniguchi T."/>
            <person name="Fukuda Y."/>
            <person name="Nemoto M."/>
            <person name="Matsumoto M."/>
            <person name="Wong P.S."/>
            <person name="Aburatani S."/>
            <person name="Fujibuchi W."/>
        </authorList>
    </citation>
    <scope>NUCLEOTIDE SEQUENCE [LARGE SCALE GENOMIC DNA]</scope>
    <source>
        <strain evidence="2 3">JPCC DA0580</strain>
    </source>
</reference>
<dbReference type="EMBL" id="BDSP01000234">
    <property type="protein sequence ID" value="GAX25884.1"/>
    <property type="molecule type" value="Genomic_DNA"/>
</dbReference>
<keyword evidence="3" id="KW-1185">Reference proteome</keyword>
<feature type="transmembrane region" description="Helical" evidence="1">
    <location>
        <begin position="97"/>
        <end position="117"/>
    </location>
</feature>
<feature type="transmembrane region" description="Helical" evidence="1">
    <location>
        <begin position="220"/>
        <end position="239"/>
    </location>
</feature>
<feature type="transmembrane region" description="Helical" evidence="1">
    <location>
        <begin position="46"/>
        <end position="66"/>
    </location>
</feature>
<gene>
    <name evidence="2" type="ORF">FisN_6Hh078</name>
</gene>
<sequence length="310" mass="35413">MTRNRYPNEEDDDEDDDSTIVTTSTTMRTILLQLSQYLGLTPNRSLFLHLLLIGYPFQYGLLPMGLSFLNQTNANPCECLFSTCQEDDEENSLQYGFGLHAVVFYELVGVLWMVLQFRPTAAIVTFHQVLLWTSLLTLTVVSWVSWNDVMYYRLWTCYTTACLLSAWTLYTYPHSLWSGTVKWSIPANSIFYAAVIQLFLAIRGGQAILESSTEGKTSRWNAALGHYFMFLHAVLLIRIRTFLQVSQLRFICLYQLLVQLILLFWVPTTSTTSVGSFMLSISILIGYLNGFLWAGRAEGISRMLSGEKEE</sequence>
<keyword evidence="1" id="KW-1133">Transmembrane helix</keyword>
<name>A0A1Z5KHU3_FISSO</name>
<organism evidence="2 3">
    <name type="scientific">Fistulifera solaris</name>
    <name type="common">Oleaginous diatom</name>
    <dbReference type="NCBI Taxonomy" id="1519565"/>
    <lineage>
        <taxon>Eukaryota</taxon>
        <taxon>Sar</taxon>
        <taxon>Stramenopiles</taxon>
        <taxon>Ochrophyta</taxon>
        <taxon>Bacillariophyta</taxon>
        <taxon>Bacillariophyceae</taxon>
        <taxon>Bacillariophycidae</taxon>
        <taxon>Naviculales</taxon>
        <taxon>Naviculaceae</taxon>
        <taxon>Fistulifera</taxon>
    </lineage>
</organism>
<feature type="transmembrane region" description="Helical" evidence="1">
    <location>
        <begin position="274"/>
        <end position="294"/>
    </location>
</feature>
<dbReference type="Proteomes" id="UP000198406">
    <property type="component" value="Unassembled WGS sequence"/>
</dbReference>
<comment type="caution">
    <text evidence="2">The sequence shown here is derived from an EMBL/GenBank/DDBJ whole genome shotgun (WGS) entry which is preliminary data.</text>
</comment>
<feature type="transmembrane region" description="Helical" evidence="1">
    <location>
        <begin position="152"/>
        <end position="170"/>
    </location>
</feature>
<evidence type="ECO:0000313" key="3">
    <source>
        <dbReference type="Proteomes" id="UP000198406"/>
    </source>
</evidence>
<keyword evidence="1" id="KW-0812">Transmembrane</keyword>
<dbReference type="AlphaFoldDB" id="A0A1Z5KHU3"/>
<feature type="transmembrane region" description="Helical" evidence="1">
    <location>
        <begin position="251"/>
        <end position="268"/>
    </location>
</feature>
<dbReference type="OrthoDB" id="43767at2759"/>
<evidence type="ECO:0000313" key="2">
    <source>
        <dbReference type="EMBL" id="GAX25884.1"/>
    </source>
</evidence>